<name>A0A1V5SKA3_9BACT</name>
<accession>A0A1V5SKA3</accession>
<dbReference type="Pfam" id="PF17179">
    <property type="entry name" value="Fer4_22"/>
    <property type="match status" value="1"/>
</dbReference>
<evidence type="ECO:0000256" key="2">
    <source>
        <dbReference type="ARBA" id="ARBA00023004"/>
    </source>
</evidence>
<evidence type="ECO:0000256" key="1">
    <source>
        <dbReference type="ARBA" id="ARBA00022723"/>
    </source>
</evidence>
<evidence type="ECO:0000313" key="5">
    <source>
        <dbReference type="EMBL" id="OQA54915.1"/>
    </source>
</evidence>
<dbReference type="PANTHER" id="PTHR40447:SF1">
    <property type="entry name" value="ANAEROBIC SULFITE REDUCTASE SUBUNIT A"/>
    <property type="match status" value="1"/>
</dbReference>
<dbReference type="PANTHER" id="PTHR40447">
    <property type="entry name" value="ANAEROBIC SULFITE REDUCTASE SUBUNIT A"/>
    <property type="match status" value="1"/>
</dbReference>
<dbReference type="EMBL" id="MWBQ01000189">
    <property type="protein sequence ID" value="OQA54915.1"/>
    <property type="molecule type" value="Genomic_DNA"/>
</dbReference>
<dbReference type="Gene3D" id="1.10.1060.10">
    <property type="entry name" value="Alpha-helical ferredoxin"/>
    <property type="match status" value="1"/>
</dbReference>
<dbReference type="InterPro" id="IPR009051">
    <property type="entry name" value="Helical_ferredxn"/>
</dbReference>
<reference evidence="5" key="1">
    <citation type="submission" date="2017-02" db="EMBL/GenBank/DDBJ databases">
        <title>Delving into the versatile metabolic prowess of the omnipresent phylum Bacteroidetes.</title>
        <authorList>
            <person name="Nobu M.K."/>
            <person name="Mei R."/>
            <person name="Narihiro T."/>
            <person name="Kuroda K."/>
            <person name="Liu W.-T."/>
        </authorList>
    </citation>
    <scope>NUCLEOTIDE SEQUENCE</scope>
    <source>
        <strain evidence="5">ADurb.Bin276</strain>
    </source>
</reference>
<gene>
    <name evidence="5" type="primary">asrA</name>
    <name evidence="5" type="ORF">BWY41_01829</name>
</gene>
<feature type="domain" description="4Fe-4S ferredoxin-type" evidence="4">
    <location>
        <begin position="213"/>
        <end position="244"/>
    </location>
</feature>
<dbReference type="InterPro" id="IPR017900">
    <property type="entry name" value="4Fe4S_Fe_S_CS"/>
</dbReference>
<feature type="domain" description="4Fe-4S ferredoxin-type" evidence="4">
    <location>
        <begin position="290"/>
        <end position="323"/>
    </location>
</feature>
<dbReference type="PROSITE" id="PS51379">
    <property type="entry name" value="4FE4S_FER_2"/>
    <property type="match status" value="2"/>
</dbReference>
<dbReference type="AlphaFoldDB" id="A0A1V5SKA3"/>
<keyword evidence="3" id="KW-0411">Iron-sulfur</keyword>
<keyword evidence="2" id="KW-0408">Iron</keyword>
<dbReference type="Proteomes" id="UP000485569">
    <property type="component" value="Unassembled WGS sequence"/>
</dbReference>
<protein>
    <submittedName>
        <fullName evidence="5">Anaerobic sulfite reductase subunit A</fullName>
    </submittedName>
</protein>
<dbReference type="InterPro" id="IPR017896">
    <property type="entry name" value="4Fe4S_Fe-S-bd"/>
</dbReference>
<dbReference type="PROSITE" id="PS00198">
    <property type="entry name" value="4FE4S_FER_1"/>
    <property type="match status" value="2"/>
</dbReference>
<evidence type="ECO:0000259" key="4">
    <source>
        <dbReference type="PROSITE" id="PS51379"/>
    </source>
</evidence>
<sequence length="332" mass="38819">MKSGKITKNDLIQWLKIHQKNFLVTERVAHHQPELLCDQSKEIKNIKEALFLPWDKLFNYHWENQKWNVENIQPSASPRFLMALPCETRAIYEVLDRVFLQPSETESGYAARRQGLKMVIVGCVNPEPTCFCHLVGGNPYWSHPDALFILPFHDEYYLETNLPEQFDIMEKGTTLNKAEKEEIEVLRKQMEEKANQEKLPEDVPQGLYDLFEDQEWEDLSWKCLNCGACTFLCPTCQCFDMSAEGRLKGFQLKTWDSCMFPKFTLHASGHNPRPTFKERVRQRVLHKFSYFPLREEGLYGCVGCGKCIEICPVNWNIREAVERMVKKIGNRS</sequence>
<dbReference type="GO" id="GO:0046872">
    <property type="term" value="F:metal ion binding"/>
    <property type="evidence" value="ECO:0007669"/>
    <property type="project" value="UniProtKB-KW"/>
</dbReference>
<comment type="caution">
    <text evidence="5">The sequence shown here is derived from an EMBL/GenBank/DDBJ whole genome shotgun (WGS) entry which is preliminary data.</text>
</comment>
<dbReference type="GO" id="GO:0051536">
    <property type="term" value="F:iron-sulfur cluster binding"/>
    <property type="evidence" value="ECO:0007669"/>
    <property type="project" value="UniProtKB-KW"/>
</dbReference>
<keyword evidence="1" id="KW-0479">Metal-binding</keyword>
<organism evidence="5">
    <name type="scientific">Candidatus Atribacter allofermentans</name>
    <dbReference type="NCBI Taxonomy" id="1852833"/>
    <lineage>
        <taxon>Bacteria</taxon>
        <taxon>Pseudomonadati</taxon>
        <taxon>Atribacterota</taxon>
        <taxon>Atribacteria</taxon>
        <taxon>Atribacterales</taxon>
        <taxon>Atribacteraceae</taxon>
        <taxon>Atribacter</taxon>
    </lineage>
</organism>
<evidence type="ECO:0000256" key="3">
    <source>
        <dbReference type="ARBA" id="ARBA00023014"/>
    </source>
</evidence>
<proteinExistence type="predicted"/>
<dbReference type="SUPFAM" id="SSF46548">
    <property type="entry name" value="alpha-helical ferredoxin"/>
    <property type="match status" value="1"/>
</dbReference>